<evidence type="ECO:0000256" key="3">
    <source>
        <dbReference type="ARBA" id="ARBA00022475"/>
    </source>
</evidence>
<organism evidence="10 11">
    <name type="scientific">Pseudomonas cavernae</name>
    <dbReference type="NCBI Taxonomy" id="2320867"/>
    <lineage>
        <taxon>Bacteria</taxon>
        <taxon>Pseudomonadati</taxon>
        <taxon>Pseudomonadota</taxon>
        <taxon>Gammaproteobacteria</taxon>
        <taxon>Pseudomonadales</taxon>
        <taxon>Pseudomonadaceae</taxon>
        <taxon>Pseudomonas</taxon>
    </lineage>
</organism>
<dbReference type="RefSeq" id="WP_119892401.1">
    <property type="nucleotide sequence ID" value="NZ_CP032419.1"/>
</dbReference>
<dbReference type="EMBL" id="CP032419">
    <property type="protein sequence ID" value="AYC31778.1"/>
    <property type="molecule type" value="Genomic_DNA"/>
</dbReference>
<dbReference type="KEGG" id="pcav:D3880_04990"/>
<proteinExistence type="predicted"/>
<evidence type="ECO:0000259" key="9">
    <source>
        <dbReference type="Pfam" id="PF11356"/>
    </source>
</evidence>
<evidence type="ECO:0000256" key="4">
    <source>
        <dbReference type="ARBA" id="ARBA00022519"/>
    </source>
</evidence>
<dbReference type="GO" id="GO:0015031">
    <property type="term" value="P:protein transport"/>
    <property type="evidence" value="ECO:0007669"/>
    <property type="project" value="UniProtKB-KW"/>
</dbReference>
<dbReference type="Proteomes" id="UP000265560">
    <property type="component" value="Chromosome"/>
</dbReference>
<evidence type="ECO:0000313" key="10">
    <source>
        <dbReference type="EMBL" id="AYC31778.1"/>
    </source>
</evidence>
<evidence type="ECO:0000256" key="5">
    <source>
        <dbReference type="ARBA" id="ARBA00022692"/>
    </source>
</evidence>
<dbReference type="AlphaFoldDB" id="A0A385Z1R6"/>
<dbReference type="GO" id="GO:0005886">
    <property type="term" value="C:plasma membrane"/>
    <property type="evidence" value="ECO:0007669"/>
    <property type="project" value="UniProtKB-SubCell"/>
</dbReference>
<evidence type="ECO:0000256" key="8">
    <source>
        <dbReference type="ARBA" id="ARBA00023136"/>
    </source>
</evidence>
<evidence type="ECO:0000256" key="2">
    <source>
        <dbReference type="ARBA" id="ARBA00022448"/>
    </source>
</evidence>
<keyword evidence="8" id="KW-0472">Membrane</keyword>
<comment type="subcellular location">
    <subcellularLocation>
        <location evidence="1">Cell inner membrane</location>
    </subcellularLocation>
</comment>
<evidence type="ECO:0000256" key="6">
    <source>
        <dbReference type="ARBA" id="ARBA00022927"/>
    </source>
</evidence>
<dbReference type="OrthoDB" id="6997042at2"/>
<name>A0A385Z1R6_9PSED</name>
<keyword evidence="6" id="KW-0653">Protein transport</keyword>
<keyword evidence="4" id="KW-0997">Cell inner membrane</keyword>
<dbReference type="Gene3D" id="2.30.30.830">
    <property type="match status" value="1"/>
</dbReference>
<keyword evidence="5" id="KW-0812">Transmembrane</keyword>
<protein>
    <recommendedName>
        <fullName evidence="9">Type II secretion system protein GspC N-terminal domain-containing protein</fullName>
    </recommendedName>
</protein>
<reference evidence="11" key="1">
    <citation type="submission" date="2018-09" db="EMBL/GenBank/DDBJ databases">
        <authorList>
            <person name="Zhu H."/>
        </authorList>
    </citation>
    <scope>NUCLEOTIDE SEQUENCE [LARGE SCALE GENOMIC DNA]</scope>
    <source>
        <strain evidence="11">K2W31S-8</strain>
    </source>
</reference>
<keyword evidence="7" id="KW-1133">Transmembrane helix</keyword>
<feature type="domain" description="Type II secretion system protein GspC N-terminal" evidence="9">
    <location>
        <begin position="24"/>
        <end position="145"/>
    </location>
</feature>
<evidence type="ECO:0000313" key="11">
    <source>
        <dbReference type="Proteomes" id="UP000265560"/>
    </source>
</evidence>
<gene>
    <name evidence="10" type="ORF">D3880_04990</name>
</gene>
<evidence type="ECO:0000256" key="1">
    <source>
        <dbReference type="ARBA" id="ARBA00004533"/>
    </source>
</evidence>
<accession>A0A385Z1R6</accession>
<keyword evidence="2" id="KW-0813">Transport</keyword>
<dbReference type="Pfam" id="PF11356">
    <property type="entry name" value="T2SSC"/>
    <property type="match status" value="1"/>
</dbReference>
<keyword evidence="11" id="KW-1185">Reference proteome</keyword>
<keyword evidence="3" id="KW-1003">Cell membrane</keyword>
<evidence type="ECO:0000256" key="7">
    <source>
        <dbReference type="ARBA" id="ARBA00022989"/>
    </source>
</evidence>
<dbReference type="InterPro" id="IPR024961">
    <property type="entry name" value="T2SS_GspC_N"/>
</dbReference>
<sequence length="199" mass="21712">MKRVAMRLWYYRLTPLLAFGAVCLLMIFSLVHQLQQWRALLTEQPQTVATSPAPSRGAVDLVQLSGLFGTAAAPNAPPRSTSLPLTLMGSFVSAQGDRSTALIKVSGKPSQRVLVGQEVMPGIRLESVHPQHAVILREGVTELLLFPRAKEARLSLRGGDQAAYPAFSTAQLGKLPAVQMAKQARRRFELLLQGMNSEQ</sequence>